<organism evidence="1 2">
    <name type="scientific">Hypoxylon rubiginosum</name>
    <dbReference type="NCBI Taxonomy" id="110542"/>
    <lineage>
        <taxon>Eukaryota</taxon>
        <taxon>Fungi</taxon>
        <taxon>Dikarya</taxon>
        <taxon>Ascomycota</taxon>
        <taxon>Pezizomycotina</taxon>
        <taxon>Sordariomycetes</taxon>
        <taxon>Xylariomycetidae</taxon>
        <taxon>Xylariales</taxon>
        <taxon>Hypoxylaceae</taxon>
        <taxon>Hypoxylon</taxon>
    </lineage>
</organism>
<dbReference type="Proteomes" id="UP001497700">
    <property type="component" value="Unassembled WGS sequence"/>
</dbReference>
<name>A0ACB9Z6X1_9PEZI</name>
<evidence type="ECO:0000313" key="1">
    <source>
        <dbReference type="EMBL" id="KAI4867101.1"/>
    </source>
</evidence>
<dbReference type="EMBL" id="MU393451">
    <property type="protein sequence ID" value="KAI4867101.1"/>
    <property type="molecule type" value="Genomic_DNA"/>
</dbReference>
<keyword evidence="2" id="KW-1185">Reference proteome</keyword>
<comment type="caution">
    <text evidence="1">The sequence shown here is derived from an EMBL/GenBank/DDBJ whole genome shotgun (WGS) entry which is preliminary data.</text>
</comment>
<accession>A0ACB9Z6X1</accession>
<protein>
    <submittedName>
        <fullName evidence="1">Uncharacterized protein</fullName>
    </submittedName>
</protein>
<evidence type="ECO:0000313" key="2">
    <source>
        <dbReference type="Proteomes" id="UP001497700"/>
    </source>
</evidence>
<sequence>MLTLFAASVCTFTHQRPTSSSYVIMCLTLVSHALACTRVSGQTLQACLYPDLKEKKSGKKRRCQRLIWTSLTLRCEDRQWQPLLIMTLGNPAIFGSPGFLHGVRSLERNSFVFSSKQDDRHCIQHGLTDFLFFQLIKITWELVEVFYEGTKCIPSLPVCITQPRANGSDYPE</sequence>
<proteinExistence type="predicted"/>
<reference evidence="1 2" key="1">
    <citation type="journal article" date="2022" name="New Phytol.">
        <title>Ecological generalism drives hyperdiversity of secondary metabolite gene clusters in xylarialean endophytes.</title>
        <authorList>
            <person name="Franco M.E.E."/>
            <person name="Wisecaver J.H."/>
            <person name="Arnold A.E."/>
            <person name="Ju Y.M."/>
            <person name="Slot J.C."/>
            <person name="Ahrendt S."/>
            <person name="Moore L.P."/>
            <person name="Eastman K.E."/>
            <person name="Scott K."/>
            <person name="Konkel Z."/>
            <person name="Mondo S.J."/>
            <person name="Kuo A."/>
            <person name="Hayes R.D."/>
            <person name="Haridas S."/>
            <person name="Andreopoulos B."/>
            <person name="Riley R."/>
            <person name="LaButti K."/>
            <person name="Pangilinan J."/>
            <person name="Lipzen A."/>
            <person name="Amirebrahimi M."/>
            <person name="Yan J."/>
            <person name="Adam C."/>
            <person name="Keymanesh K."/>
            <person name="Ng V."/>
            <person name="Louie K."/>
            <person name="Northen T."/>
            <person name="Drula E."/>
            <person name="Henrissat B."/>
            <person name="Hsieh H.M."/>
            <person name="Youens-Clark K."/>
            <person name="Lutzoni F."/>
            <person name="Miadlikowska J."/>
            <person name="Eastwood D.C."/>
            <person name="Hamelin R.C."/>
            <person name="Grigoriev I.V."/>
            <person name="U'Ren J.M."/>
        </authorList>
    </citation>
    <scope>NUCLEOTIDE SEQUENCE [LARGE SCALE GENOMIC DNA]</scope>
    <source>
        <strain evidence="1 2">CBS 119005</strain>
    </source>
</reference>
<gene>
    <name evidence="1" type="ORF">F4820DRAFT_229243</name>
</gene>